<dbReference type="Pfam" id="PF04290">
    <property type="entry name" value="DctQ"/>
    <property type="match status" value="1"/>
</dbReference>
<evidence type="ECO:0000313" key="10">
    <source>
        <dbReference type="Proteomes" id="UP000318542"/>
    </source>
</evidence>
<dbReference type="EMBL" id="VJOL01000007">
    <property type="protein sequence ID" value="TSE31145.1"/>
    <property type="molecule type" value="Genomic_DNA"/>
</dbReference>
<comment type="subcellular location">
    <subcellularLocation>
        <location evidence="7">Cell inner membrane</location>
        <topology evidence="7">Multi-pass membrane protein</topology>
    </subcellularLocation>
    <subcellularLocation>
        <location evidence="1">Cell membrane</location>
        <topology evidence="1">Multi-pass membrane protein</topology>
    </subcellularLocation>
</comment>
<feature type="transmembrane region" description="Helical" evidence="7">
    <location>
        <begin position="90"/>
        <end position="111"/>
    </location>
</feature>
<keyword evidence="6 7" id="KW-0472">Membrane</keyword>
<gene>
    <name evidence="9" type="ORF">Tther_00655</name>
</gene>
<comment type="function">
    <text evidence="7">Part of the tripartite ATP-independent periplasmic (TRAP) transport system.</text>
</comment>
<evidence type="ECO:0000313" key="9">
    <source>
        <dbReference type="EMBL" id="TSE31145.1"/>
    </source>
</evidence>
<evidence type="ECO:0000256" key="3">
    <source>
        <dbReference type="ARBA" id="ARBA00022475"/>
    </source>
</evidence>
<feature type="transmembrane region" description="Helical" evidence="7">
    <location>
        <begin position="12"/>
        <end position="31"/>
    </location>
</feature>
<comment type="caution">
    <text evidence="9">The sequence shown here is derived from an EMBL/GenBank/DDBJ whole genome shotgun (WGS) entry which is preliminary data.</text>
</comment>
<comment type="subunit">
    <text evidence="7">The complex comprises the extracytoplasmic solute receptor protein and the two transmembrane proteins.</text>
</comment>
<accession>A0A554X5N2</accession>
<dbReference type="GO" id="GO:0005886">
    <property type="term" value="C:plasma membrane"/>
    <property type="evidence" value="ECO:0007669"/>
    <property type="project" value="UniProtKB-SubCell"/>
</dbReference>
<evidence type="ECO:0000256" key="4">
    <source>
        <dbReference type="ARBA" id="ARBA00022692"/>
    </source>
</evidence>
<organism evidence="9 10">
    <name type="scientific">Tepidimonas thermarum</name>
    <dbReference type="NCBI Taxonomy" id="335431"/>
    <lineage>
        <taxon>Bacteria</taxon>
        <taxon>Pseudomonadati</taxon>
        <taxon>Pseudomonadota</taxon>
        <taxon>Betaproteobacteria</taxon>
        <taxon>Burkholderiales</taxon>
        <taxon>Tepidimonas</taxon>
    </lineage>
</organism>
<keyword evidence="2 7" id="KW-0813">Transport</keyword>
<dbReference type="AlphaFoldDB" id="A0A554X5N2"/>
<comment type="similarity">
    <text evidence="7">Belongs to the TRAP transporter small permease family.</text>
</comment>
<keyword evidence="4 7" id="KW-0812">Transmembrane</keyword>
<evidence type="ECO:0000256" key="1">
    <source>
        <dbReference type="ARBA" id="ARBA00004651"/>
    </source>
</evidence>
<dbReference type="Proteomes" id="UP000318542">
    <property type="component" value="Unassembled WGS sequence"/>
</dbReference>
<keyword evidence="3" id="KW-1003">Cell membrane</keyword>
<name>A0A554X5N2_9BURK</name>
<evidence type="ECO:0000256" key="5">
    <source>
        <dbReference type="ARBA" id="ARBA00022989"/>
    </source>
</evidence>
<protein>
    <recommendedName>
        <fullName evidence="7">TRAP transporter small permease protein</fullName>
    </recommendedName>
</protein>
<feature type="transmembrane region" description="Helical" evidence="7">
    <location>
        <begin position="131"/>
        <end position="151"/>
    </location>
</feature>
<keyword evidence="7" id="KW-0997">Cell inner membrane</keyword>
<dbReference type="InterPro" id="IPR055348">
    <property type="entry name" value="DctQ"/>
</dbReference>
<keyword evidence="10" id="KW-1185">Reference proteome</keyword>
<dbReference type="GO" id="GO:0022857">
    <property type="term" value="F:transmembrane transporter activity"/>
    <property type="evidence" value="ECO:0007669"/>
    <property type="project" value="UniProtKB-UniRule"/>
</dbReference>
<keyword evidence="5 7" id="KW-1133">Transmembrane helix</keyword>
<evidence type="ECO:0000256" key="7">
    <source>
        <dbReference type="RuleBase" id="RU369079"/>
    </source>
</evidence>
<evidence type="ECO:0000256" key="6">
    <source>
        <dbReference type="ARBA" id="ARBA00023136"/>
    </source>
</evidence>
<sequence length="174" mass="19102">MMTTWVFRLARASAIVGGLVLCAITLLSVASITGRALNGFGLGPVPGDFELVEAGTGVAVFLFLPWTYLRGGHATVDLLYNHLPAAMRKAVTLASDVLMLLLWLVLTWRLWAGMWEKREYLETTFILQMPVWWAYALCVVGAVIGCLAYLTKTLIELGLARYPHGWPVPTAGVH</sequence>
<feature type="transmembrane region" description="Helical" evidence="7">
    <location>
        <begin position="51"/>
        <end position="69"/>
    </location>
</feature>
<evidence type="ECO:0000256" key="2">
    <source>
        <dbReference type="ARBA" id="ARBA00022448"/>
    </source>
</evidence>
<feature type="domain" description="Tripartite ATP-independent periplasmic transporters DctQ component" evidence="8">
    <location>
        <begin position="24"/>
        <end position="152"/>
    </location>
</feature>
<reference evidence="9 10" key="1">
    <citation type="submission" date="2019-07" db="EMBL/GenBank/DDBJ databases">
        <title>Tepidimonas thermarum AA-1 draft genome.</title>
        <authorList>
            <person name="Da Costa M.S."/>
            <person name="Froufe H.J.C."/>
            <person name="Egas C."/>
            <person name="Albuquerque L."/>
        </authorList>
    </citation>
    <scope>NUCLEOTIDE SEQUENCE [LARGE SCALE GENOMIC DNA]</scope>
    <source>
        <strain evidence="9 10">AA-1</strain>
    </source>
</reference>
<proteinExistence type="inferred from homology"/>
<evidence type="ECO:0000259" key="8">
    <source>
        <dbReference type="Pfam" id="PF04290"/>
    </source>
</evidence>